<protein>
    <submittedName>
        <fullName evidence="3">Uncharacterized protein</fullName>
    </submittedName>
</protein>
<sequence>MAKYFVDAGGGFEIATAGGGRTGKVLRQVVTDKPIHWAYSEVRDPISEIGDMAWTNYKVQVDALAEEAGKVYVGGRIDNTAEYTSEYERKGHWLSLDTSGNWELLRKDSSSRTSLSSGTVTGFGVNTWKTLSLEFSGNNIKAFIGGIMVANVTDSTYFSGNTTIGTTDWGSNNWVLRQFDNFAVSAVNGSPQTSITIDNGEPGYSESGSWLGSGLTGYNGSATRYSSGTGAFATWTPTITEAGKYRVLVMYPAHIYSDKTAKYTVSFQEGNQVFAINQEQNGSSWVELGDGSGFNFAVGSSASVKLEVTKPGNTEEVVRADAVQFMRVTP</sequence>
<gene>
    <name evidence="3" type="ORF">CGZ75_06780</name>
</gene>
<dbReference type="InterPro" id="IPR033803">
    <property type="entry name" value="CBD-like_Golvesin-Xly"/>
</dbReference>
<feature type="domain" description="Glycosyl hydrolase family 59 C-terminal lectin" evidence="1">
    <location>
        <begin position="10"/>
        <end position="186"/>
    </location>
</feature>
<evidence type="ECO:0000259" key="2">
    <source>
        <dbReference type="Pfam" id="PF25275"/>
    </source>
</evidence>
<dbReference type="Pfam" id="PF25275">
    <property type="entry name" value="Golvesin_C"/>
    <property type="match status" value="1"/>
</dbReference>
<feature type="domain" description="Golvesin/Xly CBD-like" evidence="2">
    <location>
        <begin position="196"/>
        <end position="327"/>
    </location>
</feature>
<organism evidence="3 4">
    <name type="scientific">Paenibacillus herberti</name>
    <dbReference type="NCBI Taxonomy" id="1619309"/>
    <lineage>
        <taxon>Bacteria</taxon>
        <taxon>Bacillati</taxon>
        <taxon>Bacillota</taxon>
        <taxon>Bacilli</taxon>
        <taxon>Bacillales</taxon>
        <taxon>Paenibacillaceae</taxon>
        <taxon>Paenibacillus</taxon>
    </lineage>
</organism>
<dbReference type="GO" id="GO:0005764">
    <property type="term" value="C:lysosome"/>
    <property type="evidence" value="ECO:0007669"/>
    <property type="project" value="TreeGrafter"/>
</dbReference>
<dbReference type="Gene3D" id="2.60.120.560">
    <property type="entry name" value="Exo-inulinase, domain 1"/>
    <property type="match status" value="1"/>
</dbReference>
<evidence type="ECO:0000259" key="1">
    <source>
        <dbReference type="Pfam" id="PF21708"/>
    </source>
</evidence>
<evidence type="ECO:0000313" key="3">
    <source>
        <dbReference type="EMBL" id="OXM16380.1"/>
    </source>
</evidence>
<dbReference type="PANTHER" id="PTHR15172">
    <property type="entry name" value="GALACTOCEREBROSIDASE"/>
    <property type="match status" value="1"/>
</dbReference>
<dbReference type="GO" id="GO:0004336">
    <property type="term" value="F:galactosylceramidase activity"/>
    <property type="evidence" value="ECO:0007669"/>
    <property type="project" value="InterPro"/>
</dbReference>
<accession>A0A229P2Q1</accession>
<keyword evidence="4" id="KW-1185">Reference proteome</keyword>
<dbReference type="OrthoDB" id="2988582at2"/>
<evidence type="ECO:0000313" key="4">
    <source>
        <dbReference type="Proteomes" id="UP000215145"/>
    </source>
</evidence>
<dbReference type="EMBL" id="NMUQ01000001">
    <property type="protein sequence ID" value="OXM16380.1"/>
    <property type="molecule type" value="Genomic_DNA"/>
</dbReference>
<comment type="caution">
    <text evidence="3">The sequence shown here is derived from an EMBL/GenBank/DDBJ whole genome shotgun (WGS) entry which is preliminary data.</text>
</comment>
<dbReference type="PANTHER" id="PTHR15172:SF1">
    <property type="entry name" value="GALACTOCEREBROSIDASE"/>
    <property type="match status" value="1"/>
</dbReference>
<dbReference type="GO" id="GO:0016020">
    <property type="term" value="C:membrane"/>
    <property type="evidence" value="ECO:0007669"/>
    <property type="project" value="GOC"/>
</dbReference>
<proteinExistence type="predicted"/>
<dbReference type="InterPro" id="IPR049162">
    <property type="entry name" value="GH59_C"/>
</dbReference>
<dbReference type="Proteomes" id="UP000215145">
    <property type="component" value="Unassembled WGS sequence"/>
</dbReference>
<reference evidence="3 4" key="1">
    <citation type="submission" date="2017-07" db="EMBL/GenBank/DDBJ databases">
        <title>Paenibacillus herberti R33 genome sequencing and assembly.</title>
        <authorList>
            <person name="Su W."/>
        </authorList>
    </citation>
    <scope>NUCLEOTIDE SEQUENCE [LARGE SCALE GENOMIC DNA]</scope>
    <source>
        <strain evidence="3 4">R33</strain>
    </source>
</reference>
<name>A0A229P2Q1_9BACL</name>
<dbReference type="GO" id="GO:0006683">
    <property type="term" value="P:galactosylceramide catabolic process"/>
    <property type="evidence" value="ECO:0007669"/>
    <property type="project" value="InterPro"/>
</dbReference>
<dbReference type="AlphaFoldDB" id="A0A229P2Q1"/>
<dbReference type="RefSeq" id="WP_089523464.1">
    <property type="nucleotide sequence ID" value="NZ_NMUQ01000001.1"/>
</dbReference>
<dbReference type="Pfam" id="PF21708">
    <property type="entry name" value="Glyco_hydro_59_C"/>
    <property type="match status" value="1"/>
</dbReference>
<dbReference type="InterPro" id="IPR001286">
    <property type="entry name" value="Glyco_hydro_59"/>
</dbReference>